<evidence type="ECO:0000256" key="10">
    <source>
        <dbReference type="SAM" id="SignalP"/>
    </source>
</evidence>
<dbReference type="CDD" id="cd07562">
    <property type="entry name" value="Peptidase_S41_TRI"/>
    <property type="match status" value="1"/>
</dbReference>
<dbReference type="InterPro" id="IPR028204">
    <property type="entry name" value="Tricorn_C1"/>
</dbReference>
<evidence type="ECO:0000256" key="3">
    <source>
        <dbReference type="ARBA" id="ARBA00022490"/>
    </source>
</evidence>
<accession>A0A255YN62</accession>
<dbReference type="InterPro" id="IPR012393">
    <property type="entry name" value="Tricorn_protease"/>
</dbReference>
<feature type="signal peptide" evidence="10">
    <location>
        <begin position="1"/>
        <end position="42"/>
    </location>
</feature>
<evidence type="ECO:0000313" key="13">
    <source>
        <dbReference type="Proteomes" id="UP000216991"/>
    </source>
</evidence>
<keyword evidence="13" id="KW-1185">Reference proteome</keyword>
<dbReference type="EMBL" id="NOXT01000100">
    <property type="protein sequence ID" value="OYQ30692.1"/>
    <property type="molecule type" value="Genomic_DNA"/>
</dbReference>
<evidence type="ECO:0000256" key="8">
    <source>
        <dbReference type="PIRSR" id="PIRSR036421-1"/>
    </source>
</evidence>
<keyword evidence="10" id="KW-0732">Signal</keyword>
<dbReference type="InterPro" id="IPR005151">
    <property type="entry name" value="Tail-specific_protease"/>
</dbReference>
<dbReference type="SUPFAM" id="SSF52096">
    <property type="entry name" value="ClpP/crotonase"/>
    <property type="match status" value="1"/>
</dbReference>
<dbReference type="Pfam" id="PF03572">
    <property type="entry name" value="Peptidase_S41"/>
    <property type="match status" value="1"/>
</dbReference>
<feature type="compositionally biased region" description="Pro residues" evidence="9">
    <location>
        <begin position="1110"/>
        <end position="1122"/>
    </location>
</feature>
<comment type="subcellular location">
    <subcellularLocation>
        <location evidence="1 7">Cytoplasm</location>
    </subcellularLocation>
</comment>
<evidence type="ECO:0000256" key="4">
    <source>
        <dbReference type="ARBA" id="ARBA00022670"/>
    </source>
</evidence>
<dbReference type="PANTHER" id="PTHR43253">
    <property type="entry name" value="TRICORN PROTEASE HOMOLOG 2-RELATED"/>
    <property type="match status" value="1"/>
</dbReference>
<evidence type="ECO:0000313" key="12">
    <source>
        <dbReference type="EMBL" id="OYQ30692.1"/>
    </source>
</evidence>
<reference evidence="12 13" key="1">
    <citation type="submission" date="2017-07" db="EMBL/GenBank/DDBJ databases">
        <title>Sandarakinorhabdus cyanobacteriorum sp. nov., a novel bacterium isolated from cyanobacterial aggregates in a eutrophic lake.</title>
        <authorList>
            <person name="Cai H."/>
        </authorList>
    </citation>
    <scope>NUCLEOTIDE SEQUENCE [LARGE SCALE GENOMIC DNA]</scope>
    <source>
        <strain evidence="12 13">TH057</strain>
    </source>
</reference>
<keyword evidence="6 7" id="KW-0720">Serine protease</keyword>
<dbReference type="AlphaFoldDB" id="A0A255YN62"/>
<dbReference type="SUPFAM" id="SSF82171">
    <property type="entry name" value="DPP6 N-terminal domain-like"/>
    <property type="match status" value="1"/>
</dbReference>
<keyword evidence="3 7" id="KW-0963">Cytoplasm</keyword>
<dbReference type="GO" id="GO:0005737">
    <property type="term" value="C:cytoplasm"/>
    <property type="evidence" value="ECO:0007669"/>
    <property type="project" value="UniProtKB-SubCell"/>
</dbReference>
<comment type="similarity">
    <text evidence="2 7">Belongs to the peptidase S41B family.</text>
</comment>
<dbReference type="EC" id="3.4.21.-" evidence="7"/>
<dbReference type="Pfam" id="PF14685">
    <property type="entry name" value="PDZ_Tricorn"/>
    <property type="match status" value="1"/>
</dbReference>
<evidence type="ECO:0000256" key="9">
    <source>
        <dbReference type="SAM" id="MobiDB-lite"/>
    </source>
</evidence>
<dbReference type="SMART" id="SM00245">
    <property type="entry name" value="TSPc"/>
    <property type="match status" value="1"/>
</dbReference>
<protein>
    <recommendedName>
        <fullName evidence="7">Tricorn protease homolog</fullName>
        <ecNumber evidence="7">3.4.21.-</ecNumber>
    </recommendedName>
</protein>
<gene>
    <name evidence="12" type="ORF">CHU93_06725</name>
</gene>
<comment type="function">
    <text evidence="7">Degrades oligopeptides.</text>
</comment>
<feature type="region of interest" description="Disordered" evidence="9">
    <location>
        <begin position="1108"/>
        <end position="1131"/>
    </location>
</feature>
<dbReference type="InterPro" id="IPR029414">
    <property type="entry name" value="Tricorn_PDZ"/>
</dbReference>
<dbReference type="Gene3D" id="2.30.42.10">
    <property type="match status" value="1"/>
</dbReference>
<dbReference type="Proteomes" id="UP000216991">
    <property type="component" value="Unassembled WGS sequence"/>
</dbReference>
<feature type="active site" description="Charge relay system" evidence="8">
    <location>
        <position position="793"/>
    </location>
</feature>
<evidence type="ECO:0000259" key="11">
    <source>
        <dbReference type="SMART" id="SM00245"/>
    </source>
</evidence>
<dbReference type="OrthoDB" id="9758793at2"/>
<dbReference type="GO" id="GO:0008236">
    <property type="term" value="F:serine-type peptidase activity"/>
    <property type="evidence" value="ECO:0007669"/>
    <property type="project" value="UniProtKB-UniRule"/>
</dbReference>
<evidence type="ECO:0000256" key="5">
    <source>
        <dbReference type="ARBA" id="ARBA00022801"/>
    </source>
</evidence>
<comment type="caution">
    <text evidence="12">The sequence shown here is derived from an EMBL/GenBank/DDBJ whole genome shotgun (WGS) entry which is preliminary data.</text>
</comment>
<dbReference type="Gene3D" id="3.90.226.10">
    <property type="entry name" value="2-enoyl-CoA Hydratase, Chain A, domain 1"/>
    <property type="match status" value="1"/>
</dbReference>
<evidence type="ECO:0000256" key="2">
    <source>
        <dbReference type="ARBA" id="ARBA00008524"/>
    </source>
</evidence>
<dbReference type="GO" id="GO:0006508">
    <property type="term" value="P:proteolysis"/>
    <property type="evidence" value="ECO:0007669"/>
    <property type="project" value="UniProtKB-UniRule"/>
</dbReference>
<organism evidence="12 13">
    <name type="scientific">Sandarakinorhabdus cyanobacteriorum</name>
    <dbReference type="NCBI Taxonomy" id="1981098"/>
    <lineage>
        <taxon>Bacteria</taxon>
        <taxon>Pseudomonadati</taxon>
        <taxon>Pseudomonadota</taxon>
        <taxon>Alphaproteobacteria</taxon>
        <taxon>Sphingomonadales</taxon>
        <taxon>Sphingosinicellaceae</taxon>
        <taxon>Sandarakinorhabdus</taxon>
    </lineage>
</organism>
<dbReference type="Gene3D" id="3.30.750.44">
    <property type="match status" value="1"/>
</dbReference>
<dbReference type="Pfam" id="PF14684">
    <property type="entry name" value="Tricorn_C1"/>
    <property type="match status" value="1"/>
</dbReference>
<dbReference type="PIRSF" id="PIRSF036421">
    <property type="entry name" value="Tricorn_protease"/>
    <property type="match status" value="1"/>
</dbReference>
<dbReference type="InterPro" id="IPR029045">
    <property type="entry name" value="ClpP/crotonase-like_dom_sf"/>
</dbReference>
<feature type="active site" description="Charge relay system" evidence="8">
    <location>
        <position position="1071"/>
    </location>
</feature>
<dbReference type="InterPro" id="IPR036034">
    <property type="entry name" value="PDZ_sf"/>
</dbReference>
<name>A0A255YN62_9SPHN</name>
<feature type="chain" id="PRO_5012084243" description="Tricorn protease homolog" evidence="10">
    <location>
        <begin position="43"/>
        <end position="1131"/>
    </location>
</feature>
<evidence type="ECO:0000256" key="6">
    <source>
        <dbReference type="ARBA" id="ARBA00022825"/>
    </source>
</evidence>
<dbReference type="Pfam" id="PF26550">
    <property type="entry name" value="Tricorn_2nd"/>
    <property type="match status" value="1"/>
</dbReference>
<keyword evidence="4 7" id="KW-0645">Protease</keyword>
<dbReference type="SUPFAM" id="SSF69304">
    <property type="entry name" value="Tricorn protease N-terminal domain"/>
    <property type="match status" value="1"/>
</dbReference>
<feature type="domain" description="Tail specific protease" evidence="11">
    <location>
        <begin position="890"/>
        <end position="1082"/>
    </location>
</feature>
<feature type="active site" description="Nucleophile" evidence="8">
    <location>
        <position position="1013"/>
    </location>
</feature>
<dbReference type="InterPro" id="IPR015943">
    <property type="entry name" value="WD40/YVTN_repeat-like_dom_sf"/>
</dbReference>
<proteinExistence type="inferred from homology"/>
<dbReference type="Gene3D" id="2.120.10.60">
    <property type="entry name" value="Tricorn protease N-terminal domain"/>
    <property type="match status" value="1"/>
</dbReference>
<dbReference type="SUPFAM" id="SSF50156">
    <property type="entry name" value="PDZ domain-like"/>
    <property type="match status" value="1"/>
</dbReference>
<evidence type="ECO:0000256" key="1">
    <source>
        <dbReference type="ARBA" id="ARBA00004496"/>
    </source>
</evidence>
<dbReference type="Pfam" id="PF26549">
    <property type="entry name" value="Tricorn_N"/>
    <property type="match status" value="1"/>
</dbReference>
<feature type="region of interest" description="Disordered" evidence="9">
    <location>
        <begin position="565"/>
        <end position="596"/>
    </location>
</feature>
<evidence type="ECO:0000256" key="7">
    <source>
        <dbReference type="PIRNR" id="PIRNR036421"/>
    </source>
</evidence>
<dbReference type="PANTHER" id="PTHR43253:SF1">
    <property type="entry name" value="TRICORN PROTEASE HOMOLOG 2-RELATED"/>
    <property type="match status" value="1"/>
</dbReference>
<dbReference type="Gene3D" id="2.130.10.10">
    <property type="entry name" value="YVTN repeat-like/Quinoprotein amine dehydrogenase"/>
    <property type="match status" value="1"/>
</dbReference>
<keyword evidence="5 7" id="KW-0378">Hydrolase</keyword>
<sequence length="1131" mass="120867">MIDAARRCCHALGMKSLGNDRMKTIRWAGAGLLALASAAASASPQRLLQAPVMSATHLAFVSGGDIWVAPKAGGKAVRITTGIGIEQAPSFSPDGQTIAFTGEYDGNTDVFTVPVAGGVPRRMTFHPAVDAAVGWSPDGAKLIFRSNRDSASRYTRLWQVNASGGAATALPLPMAAAGMMAPDGKSIAYNPLEPGFSFNHTRYTAWGNYRGGLTGAVWITQLDGLKTRKVPQDGGADFSPVWLGGQVYFLSGRKGPVSVYRFDPASGQTTLVWQNRGPDIRSLSTDGKALVFDRLGTIFTLVPGEEPKAISIDLDGDMPDVRPRVANVGSEVRAAAISPTGLRVAVEAHGEIMTLPVKEGITRTITATAGTMERTPVWSPDGQSIAYFSDEGGLYALHVASQQGAGKAVKKYALAAEPAYYFNPKWSPDGKRIAMQDNRLNTWILELATGKLTAAGPPDEFGGFATSSSGMAWSPDSAWFVYARTSGNHFPVLMLHEVATGKTTQITDAMAMASEPAFDRDGKYLYFLASNNAGGTIYPLDMSSDVYQPTRSVWAIALNAGTPSPLAPELGDEKAPPPPPAPEKADAKKPAKPAAAPATPAIKIDLAGLTLDQIARRMVALPLPAADYRNLEAGKGGVLWLLKANEALDIDADEAPGASLIRWTLEGKKSETLFDKAQGFTLSADGNKLLVRTTGANASWLVADATKPIKPSDPDVKLKTEGLMARIDPAAEWAQMYREIWRVQRAYFYDPNFHGYDVNGAEKALSAWLPGIQSRGDLNYLFHEALTGFSIGHLRGGGGAIPAAKRVPGGLLGADYTSKDGRWCLARIHDGGTWTPDIKAPLARPGLDVKVGDCITAINGAEVRGDEDIQRHLEGTADSAVILTIARAGQPAREVTVVPIASEARLRNLTWIEDNRRRVDQLSGGKLGYVYLPNTGGGGFTSFNRYYFAQTDRQGMVIDDRFNGGGQAADYMIEVMNRRLISWWQPRYGRIDRTPSAAVLGPKVMLINEGSASGGDMLPWMFRDFKLGPLVGKRTWGGLVGIGGIPPLMDGGQLTSPSVGFFSPQGEWAVENIGVPPDVEVDQDPDKVMAGGDPQLEKAVALALDALAKNPPPQPKRPPFPLYGPDGPIRR</sequence>